<name>A0A645F6N9_9ZZZZ</name>
<evidence type="ECO:0008006" key="2">
    <source>
        <dbReference type="Google" id="ProtNLM"/>
    </source>
</evidence>
<dbReference type="Gene3D" id="2.60.40.1120">
    <property type="entry name" value="Carboxypeptidase-like, regulatory domain"/>
    <property type="match status" value="1"/>
</dbReference>
<comment type="caution">
    <text evidence="1">The sequence shown here is derived from an EMBL/GenBank/DDBJ whole genome shotgun (WGS) entry which is preliminary data.</text>
</comment>
<dbReference type="AlphaFoldDB" id="A0A645F6N9"/>
<sequence length="101" mass="11530">MKGIIVLFFIGFISYNTFSQTYKGIVYDENSMPLPYANVALMTKDSLLLTGGTTNLDGYFEISYDKQDVYLLKFSYIGYKTIYQKASSSERLMVKLDADEI</sequence>
<dbReference type="EMBL" id="VSSQ01056180">
    <property type="protein sequence ID" value="MPN10038.1"/>
    <property type="molecule type" value="Genomic_DNA"/>
</dbReference>
<dbReference type="SUPFAM" id="SSF49464">
    <property type="entry name" value="Carboxypeptidase regulatory domain-like"/>
    <property type="match status" value="1"/>
</dbReference>
<dbReference type="Pfam" id="PF13715">
    <property type="entry name" value="CarbopepD_reg_2"/>
    <property type="match status" value="1"/>
</dbReference>
<protein>
    <recommendedName>
        <fullName evidence="2">TonB-dependent receptor SusC</fullName>
    </recommendedName>
</protein>
<reference evidence="1" key="1">
    <citation type="submission" date="2019-08" db="EMBL/GenBank/DDBJ databases">
        <authorList>
            <person name="Kucharzyk K."/>
            <person name="Murdoch R.W."/>
            <person name="Higgins S."/>
            <person name="Loffler F."/>
        </authorList>
    </citation>
    <scope>NUCLEOTIDE SEQUENCE</scope>
</reference>
<dbReference type="InterPro" id="IPR008969">
    <property type="entry name" value="CarboxyPept-like_regulatory"/>
</dbReference>
<proteinExistence type="predicted"/>
<gene>
    <name evidence="1" type="ORF">SDC9_157331</name>
</gene>
<evidence type="ECO:0000313" key="1">
    <source>
        <dbReference type="EMBL" id="MPN10038.1"/>
    </source>
</evidence>
<accession>A0A645F6N9</accession>
<organism evidence="1">
    <name type="scientific">bioreactor metagenome</name>
    <dbReference type="NCBI Taxonomy" id="1076179"/>
    <lineage>
        <taxon>unclassified sequences</taxon>
        <taxon>metagenomes</taxon>
        <taxon>ecological metagenomes</taxon>
    </lineage>
</organism>